<comment type="catalytic activity">
    <reaction evidence="3">
        <text>L-methionyl-[protein] + [thioredoxin]-disulfide + H2O = L-methionyl-(S)-S-oxide-[protein] + [thioredoxin]-dithiol</text>
        <dbReference type="Rhea" id="RHEA:14217"/>
        <dbReference type="Rhea" id="RHEA-COMP:10698"/>
        <dbReference type="Rhea" id="RHEA-COMP:10700"/>
        <dbReference type="Rhea" id="RHEA-COMP:12313"/>
        <dbReference type="Rhea" id="RHEA-COMP:12315"/>
        <dbReference type="ChEBI" id="CHEBI:15377"/>
        <dbReference type="ChEBI" id="CHEBI:16044"/>
        <dbReference type="ChEBI" id="CHEBI:29950"/>
        <dbReference type="ChEBI" id="CHEBI:44120"/>
        <dbReference type="ChEBI" id="CHEBI:50058"/>
        <dbReference type="EC" id="1.8.4.11"/>
    </reaction>
</comment>
<gene>
    <name evidence="6" type="ORF">METZ01_LOCUS200569</name>
</gene>
<evidence type="ECO:0000256" key="4">
    <source>
        <dbReference type="ARBA" id="ARBA00048782"/>
    </source>
</evidence>
<sequence>MEIAQTHYVNGNAVMPPYPEGCLELIVGMGCFWGAEKLFWHLEGVYSTSVGYTGGSKKEPTYQEVCTGATGHT</sequence>
<evidence type="ECO:0000313" key="6">
    <source>
        <dbReference type="EMBL" id="SVB47715.1"/>
    </source>
</evidence>
<dbReference type="EMBL" id="UINC01043541">
    <property type="protein sequence ID" value="SVB47715.1"/>
    <property type="molecule type" value="Genomic_DNA"/>
</dbReference>
<dbReference type="InterPro" id="IPR036509">
    <property type="entry name" value="Met_Sox_Rdtase_MsrA_sf"/>
</dbReference>
<organism evidence="6">
    <name type="scientific">marine metagenome</name>
    <dbReference type="NCBI Taxonomy" id="408172"/>
    <lineage>
        <taxon>unclassified sequences</taxon>
        <taxon>metagenomes</taxon>
        <taxon>ecological metagenomes</taxon>
    </lineage>
</organism>
<evidence type="ECO:0000256" key="3">
    <source>
        <dbReference type="ARBA" id="ARBA00047806"/>
    </source>
</evidence>
<feature type="domain" description="Peptide methionine sulphoxide reductase MsrA" evidence="5">
    <location>
        <begin position="25"/>
        <end position="73"/>
    </location>
</feature>
<dbReference type="InterPro" id="IPR050162">
    <property type="entry name" value="MsrA_MetSO_reductase"/>
</dbReference>
<dbReference type="GO" id="GO:0008113">
    <property type="term" value="F:peptide-methionine (S)-S-oxide reductase activity"/>
    <property type="evidence" value="ECO:0007669"/>
    <property type="project" value="UniProtKB-EC"/>
</dbReference>
<proteinExistence type="predicted"/>
<protein>
    <recommendedName>
        <fullName evidence="1">peptide-methionine (S)-S-oxide reductase</fullName>
        <ecNumber evidence="1">1.8.4.11</ecNumber>
    </recommendedName>
</protein>
<evidence type="ECO:0000256" key="1">
    <source>
        <dbReference type="ARBA" id="ARBA00012502"/>
    </source>
</evidence>
<dbReference type="PANTHER" id="PTHR42799">
    <property type="entry name" value="MITOCHONDRIAL PEPTIDE METHIONINE SULFOXIDE REDUCTASE"/>
    <property type="match status" value="1"/>
</dbReference>
<dbReference type="SUPFAM" id="SSF55068">
    <property type="entry name" value="Peptide methionine sulfoxide reductase"/>
    <property type="match status" value="1"/>
</dbReference>
<dbReference type="EC" id="1.8.4.11" evidence="1"/>
<dbReference type="AlphaFoldDB" id="A0A382EB45"/>
<dbReference type="GO" id="GO:0005737">
    <property type="term" value="C:cytoplasm"/>
    <property type="evidence" value="ECO:0007669"/>
    <property type="project" value="TreeGrafter"/>
</dbReference>
<feature type="non-terminal residue" evidence="6">
    <location>
        <position position="73"/>
    </location>
</feature>
<comment type="catalytic activity">
    <reaction evidence="4">
        <text>[thioredoxin]-disulfide + L-methionine + H2O = L-methionine (S)-S-oxide + [thioredoxin]-dithiol</text>
        <dbReference type="Rhea" id="RHEA:19993"/>
        <dbReference type="Rhea" id="RHEA-COMP:10698"/>
        <dbReference type="Rhea" id="RHEA-COMP:10700"/>
        <dbReference type="ChEBI" id="CHEBI:15377"/>
        <dbReference type="ChEBI" id="CHEBI:29950"/>
        <dbReference type="ChEBI" id="CHEBI:50058"/>
        <dbReference type="ChEBI" id="CHEBI:57844"/>
        <dbReference type="ChEBI" id="CHEBI:58772"/>
        <dbReference type="EC" id="1.8.4.11"/>
    </reaction>
</comment>
<evidence type="ECO:0000256" key="2">
    <source>
        <dbReference type="ARBA" id="ARBA00023002"/>
    </source>
</evidence>
<dbReference type="GO" id="GO:0034599">
    <property type="term" value="P:cellular response to oxidative stress"/>
    <property type="evidence" value="ECO:0007669"/>
    <property type="project" value="TreeGrafter"/>
</dbReference>
<dbReference type="Pfam" id="PF01625">
    <property type="entry name" value="PMSR"/>
    <property type="match status" value="1"/>
</dbReference>
<dbReference type="Gene3D" id="3.30.1060.10">
    <property type="entry name" value="Peptide methionine sulphoxide reductase MsrA"/>
    <property type="match status" value="1"/>
</dbReference>
<keyword evidence="2" id="KW-0560">Oxidoreductase</keyword>
<accession>A0A382EB45</accession>
<reference evidence="6" key="1">
    <citation type="submission" date="2018-05" db="EMBL/GenBank/DDBJ databases">
        <authorList>
            <person name="Lanie J.A."/>
            <person name="Ng W.-L."/>
            <person name="Kazmierczak K.M."/>
            <person name="Andrzejewski T.M."/>
            <person name="Davidsen T.M."/>
            <person name="Wayne K.J."/>
            <person name="Tettelin H."/>
            <person name="Glass J.I."/>
            <person name="Rusch D."/>
            <person name="Podicherti R."/>
            <person name="Tsui H.-C.T."/>
            <person name="Winkler M.E."/>
        </authorList>
    </citation>
    <scope>NUCLEOTIDE SEQUENCE</scope>
</reference>
<name>A0A382EB45_9ZZZZ</name>
<evidence type="ECO:0000259" key="5">
    <source>
        <dbReference type="Pfam" id="PF01625"/>
    </source>
</evidence>
<dbReference type="InterPro" id="IPR002569">
    <property type="entry name" value="Met_Sox_Rdtase_MsrA_dom"/>
</dbReference>
<dbReference type="PANTHER" id="PTHR42799:SF2">
    <property type="entry name" value="MITOCHONDRIAL PEPTIDE METHIONINE SULFOXIDE REDUCTASE"/>
    <property type="match status" value="1"/>
</dbReference>